<dbReference type="EMBL" id="SGPK01000047">
    <property type="protein sequence ID" value="THH09996.1"/>
    <property type="molecule type" value="Genomic_DNA"/>
</dbReference>
<reference evidence="2 3" key="1">
    <citation type="submission" date="2019-02" db="EMBL/GenBank/DDBJ databases">
        <title>Genome sequencing of the rare red list fungi Phellinidium pouzarii.</title>
        <authorList>
            <person name="Buettner E."/>
            <person name="Kellner H."/>
        </authorList>
    </citation>
    <scope>NUCLEOTIDE SEQUENCE [LARGE SCALE GENOMIC DNA]</scope>
    <source>
        <strain evidence="2 3">DSM 108285</strain>
    </source>
</reference>
<evidence type="ECO:0000256" key="1">
    <source>
        <dbReference type="SAM" id="MobiDB-lite"/>
    </source>
</evidence>
<accession>A0A4S4LDS0</accession>
<evidence type="ECO:0000313" key="2">
    <source>
        <dbReference type="EMBL" id="THH09996.1"/>
    </source>
</evidence>
<feature type="compositionally biased region" description="Basic and acidic residues" evidence="1">
    <location>
        <begin position="84"/>
        <end position="106"/>
    </location>
</feature>
<dbReference type="AlphaFoldDB" id="A0A4S4LDS0"/>
<keyword evidence="3" id="KW-1185">Reference proteome</keyword>
<dbReference type="OrthoDB" id="10627061at2759"/>
<name>A0A4S4LDS0_9AGAM</name>
<proteinExistence type="predicted"/>
<evidence type="ECO:0000313" key="3">
    <source>
        <dbReference type="Proteomes" id="UP000308199"/>
    </source>
</evidence>
<dbReference type="Proteomes" id="UP000308199">
    <property type="component" value="Unassembled WGS sequence"/>
</dbReference>
<protein>
    <submittedName>
        <fullName evidence="2">Uncharacterized protein</fullName>
    </submittedName>
</protein>
<feature type="compositionally biased region" description="Polar residues" evidence="1">
    <location>
        <begin position="29"/>
        <end position="42"/>
    </location>
</feature>
<gene>
    <name evidence="2" type="ORF">EW145_g1618</name>
</gene>
<feature type="compositionally biased region" description="Low complexity" evidence="1">
    <location>
        <begin position="1"/>
        <end position="11"/>
    </location>
</feature>
<comment type="caution">
    <text evidence="2">The sequence shown here is derived from an EMBL/GenBank/DDBJ whole genome shotgun (WGS) entry which is preliminary data.</text>
</comment>
<sequence length="184" mass="20490">MPSSLKSATKTFFKKSTHSSGSGSGSGSENESYTTHSSSVNDVQRRRAEALQACGLLQQSRIYGRAPYRDKDDGSEGSYGAGPADERNLIEFDADYERKDERESKYGVEQIPLSEETYSPRPSSRYSPPAPMYSPTPSDCSAAFSDRQARPQHIKMRRMASLVSDVERIEDAESRHLTKVAFLY</sequence>
<organism evidence="2 3">
    <name type="scientific">Phellinidium pouzarii</name>
    <dbReference type="NCBI Taxonomy" id="167371"/>
    <lineage>
        <taxon>Eukaryota</taxon>
        <taxon>Fungi</taxon>
        <taxon>Dikarya</taxon>
        <taxon>Basidiomycota</taxon>
        <taxon>Agaricomycotina</taxon>
        <taxon>Agaricomycetes</taxon>
        <taxon>Hymenochaetales</taxon>
        <taxon>Hymenochaetaceae</taxon>
        <taxon>Phellinidium</taxon>
    </lineage>
</organism>
<feature type="region of interest" description="Disordered" evidence="1">
    <location>
        <begin position="1"/>
        <end position="46"/>
    </location>
</feature>
<feature type="region of interest" description="Disordered" evidence="1">
    <location>
        <begin position="62"/>
        <end position="151"/>
    </location>
</feature>